<gene>
    <name evidence="3" type="ORF">A2786_04285</name>
</gene>
<feature type="domain" description="DUF5652" evidence="2">
    <location>
        <begin position="6"/>
        <end position="65"/>
    </location>
</feature>
<dbReference type="Proteomes" id="UP000179233">
    <property type="component" value="Unassembled WGS sequence"/>
</dbReference>
<comment type="caution">
    <text evidence="3">The sequence shown here is derived from an EMBL/GenBank/DDBJ whole genome shotgun (WGS) entry which is preliminary data.</text>
</comment>
<evidence type="ECO:0000313" key="4">
    <source>
        <dbReference type="Proteomes" id="UP000179233"/>
    </source>
</evidence>
<feature type="transmembrane region" description="Helical" evidence="1">
    <location>
        <begin position="40"/>
        <end position="63"/>
    </location>
</feature>
<dbReference type="Pfam" id="PF18893">
    <property type="entry name" value="DUF5652"/>
    <property type="match status" value="1"/>
</dbReference>
<name>A0A1G1VU13_9BACT</name>
<keyword evidence="1" id="KW-0472">Membrane</keyword>
<keyword evidence="1" id="KW-0812">Transmembrane</keyword>
<accession>A0A1G1VU13</accession>
<keyword evidence="1" id="KW-1133">Transmembrane helix</keyword>
<dbReference type="AlphaFoldDB" id="A0A1G1VU13"/>
<proteinExistence type="predicted"/>
<dbReference type="EMBL" id="MHCJ01000003">
    <property type="protein sequence ID" value="OGY18687.1"/>
    <property type="molecule type" value="Genomic_DNA"/>
</dbReference>
<evidence type="ECO:0000256" key="1">
    <source>
        <dbReference type="SAM" id="Phobius"/>
    </source>
</evidence>
<sequence>MNPMQAFFSQNPWLLAAIQLWVIPWKGFALWIAARRSEKWWFIALLIINTLGILEIIYIFAIAKQHIPFLGKVLRKSQSKR</sequence>
<protein>
    <recommendedName>
        <fullName evidence="2">DUF5652 domain-containing protein</fullName>
    </recommendedName>
</protein>
<organism evidence="3 4">
    <name type="scientific">Candidatus Chisholmbacteria bacterium RIFCSPHIGHO2_01_FULL_52_32</name>
    <dbReference type="NCBI Taxonomy" id="1797591"/>
    <lineage>
        <taxon>Bacteria</taxon>
        <taxon>Candidatus Chisholmiibacteriota</taxon>
    </lineage>
</organism>
<dbReference type="InterPro" id="IPR043712">
    <property type="entry name" value="DUF5652"/>
</dbReference>
<feature type="transmembrane region" description="Helical" evidence="1">
    <location>
        <begin position="12"/>
        <end position="34"/>
    </location>
</feature>
<reference evidence="3 4" key="1">
    <citation type="journal article" date="2016" name="Nat. Commun.">
        <title>Thousands of microbial genomes shed light on interconnected biogeochemical processes in an aquifer system.</title>
        <authorList>
            <person name="Anantharaman K."/>
            <person name="Brown C.T."/>
            <person name="Hug L.A."/>
            <person name="Sharon I."/>
            <person name="Castelle C.J."/>
            <person name="Probst A.J."/>
            <person name="Thomas B.C."/>
            <person name="Singh A."/>
            <person name="Wilkins M.J."/>
            <person name="Karaoz U."/>
            <person name="Brodie E.L."/>
            <person name="Williams K.H."/>
            <person name="Hubbard S.S."/>
            <person name="Banfield J.F."/>
        </authorList>
    </citation>
    <scope>NUCLEOTIDE SEQUENCE [LARGE SCALE GENOMIC DNA]</scope>
</reference>
<evidence type="ECO:0000313" key="3">
    <source>
        <dbReference type="EMBL" id="OGY18687.1"/>
    </source>
</evidence>
<evidence type="ECO:0000259" key="2">
    <source>
        <dbReference type="Pfam" id="PF18893"/>
    </source>
</evidence>